<accession>A0A6A5UGN1</accession>
<dbReference type="InterPro" id="IPR026777">
    <property type="entry name" value="PRM1"/>
</dbReference>
<keyword evidence="8 10" id="KW-0472">Membrane</keyword>
<feature type="compositionally biased region" description="Basic and acidic residues" evidence="11">
    <location>
        <begin position="725"/>
        <end position="752"/>
    </location>
</feature>
<feature type="transmembrane region" description="Helical" evidence="10">
    <location>
        <begin position="609"/>
        <end position="631"/>
    </location>
</feature>
<keyword evidence="4 10" id="KW-1003">Cell membrane</keyword>
<proteinExistence type="inferred from homology"/>
<evidence type="ECO:0000256" key="7">
    <source>
        <dbReference type="ARBA" id="ARBA00022989"/>
    </source>
</evidence>
<feature type="transmembrane region" description="Helical" evidence="10">
    <location>
        <begin position="59"/>
        <end position="79"/>
    </location>
</feature>
<dbReference type="PANTHER" id="PTHR31030">
    <property type="entry name" value="PLASMA MEMBRANE FUSION PROTEIN PRM1"/>
    <property type="match status" value="1"/>
</dbReference>
<comment type="subcellular location">
    <subcellularLocation>
        <location evidence="2 10">Cell membrane</location>
        <topology evidence="2 10">Multi-pass membrane protein</topology>
    </subcellularLocation>
</comment>
<protein>
    <recommendedName>
        <fullName evidence="10">Plasma membrane fusion protein PRM1</fullName>
    </recommendedName>
</protein>
<evidence type="ECO:0000256" key="4">
    <source>
        <dbReference type="ARBA" id="ARBA00022475"/>
    </source>
</evidence>
<feature type="transmembrane region" description="Helical" evidence="10">
    <location>
        <begin position="410"/>
        <end position="433"/>
    </location>
</feature>
<keyword evidence="13" id="KW-1185">Reference proteome</keyword>
<evidence type="ECO:0000256" key="2">
    <source>
        <dbReference type="ARBA" id="ARBA00004651"/>
    </source>
</evidence>
<dbReference type="Proteomes" id="UP000800035">
    <property type="component" value="Unassembled WGS sequence"/>
</dbReference>
<sequence>MASTANQQQPFPAVPPSLSAGDHEMRDYYAPQNAPRPTPNQTPYLKPYLGLRARLSQIWINRWTILLLLVLVRLLFAIASTNTSLTTARREALSACTQVEKMGSSMASMPHFMAKGVNQMTSSGIEKTVHGLLKMLDLTVKGVEEIVLFVIHMLTSTYLCLITLVVSGSMRAAVEIGTAVAKNLNQTIEDVTNGIGDALSKGQKSFELIFDKIKNVPLIGDIKNPIPNLDGPIQKLKSLEAPKDMMDSINKLNNSIPNFEEVQKFTDDLIRIPFEEIRKLIKGMDNFTFDAKVLPVPQKEQLNFCTEGNSINEFFDTLIELGQSAKKTALIVLIILALLAIVPMAYMEIRRYRRMQERAALFHEGHEPMDVVYLASRSTSSTIGLWLGRRFGSSRRQAIMRWAWAYGTSIPMLFLISLGIAGLFSCFCQYLLLKKIEDKTPELTDEVANFAEKVVVKLNNASMSWSGGVNGAVGKLDKTINDDVLGVVTKGTSAVNETINKFVDKTNEAINKSLGDTILKDAVQEVLKCLVGLKITAIQKGLTWVHDNAHVTFPSVANDTLSLGALARVSEANSAQELLADPNSKAKDEVTEAIQFVLNGMKSGIRTEALISTTLIVIWLIMALGGFAYAITHLARHNTPEGTAYVVDPVHDHEPKPFPMDGAPPSYEPASYAPPTRSFRTYAPSDNSPPTETIGQVDARTVTDSSRPGHARVSSYGHLADPSPLDEKRNPFADNTPHEKNPIEGRLKDPHP</sequence>
<feature type="transmembrane region" description="Helical" evidence="10">
    <location>
        <begin position="146"/>
        <end position="166"/>
    </location>
</feature>
<dbReference type="EMBL" id="ML976978">
    <property type="protein sequence ID" value="KAF1962922.1"/>
    <property type="molecule type" value="Genomic_DNA"/>
</dbReference>
<keyword evidence="9" id="KW-0325">Glycoprotein</keyword>
<dbReference type="GO" id="GO:0043332">
    <property type="term" value="C:mating projection tip"/>
    <property type="evidence" value="ECO:0007669"/>
    <property type="project" value="UniProtKB-UniRule"/>
</dbReference>
<evidence type="ECO:0000256" key="3">
    <source>
        <dbReference type="ARBA" id="ARBA00010780"/>
    </source>
</evidence>
<keyword evidence="5 10" id="KW-0812">Transmembrane</keyword>
<evidence type="ECO:0000256" key="11">
    <source>
        <dbReference type="SAM" id="MobiDB-lite"/>
    </source>
</evidence>
<comment type="similarity">
    <text evidence="3 10">Belongs to the PRM1 family.</text>
</comment>
<organism evidence="12 13">
    <name type="scientific">Byssothecium circinans</name>
    <dbReference type="NCBI Taxonomy" id="147558"/>
    <lineage>
        <taxon>Eukaryota</taxon>
        <taxon>Fungi</taxon>
        <taxon>Dikarya</taxon>
        <taxon>Ascomycota</taxon>
        <taxon>Pezizomycotina</taxon>
        <taxon>Dothideomycetes</taxon>
        <taxon>Pleosporomycetidae</taxon>
        <taxon>Pleosporales</taxon>
        <taxon>Massarineae</taxon>
        <taxon>Massarinaceae</taxon>
        <taxon>Byssothecium</taxon>
    </lineage>
</organism>
<dbReference type="OrthoDB" id="5356111at2759"/>
<name>A0A6A5UGN1_9PLEO</name>
<comment type="function">
    <text evidence="1 10">Involved in cell fusion during mating by stabilizing the plasma membrane fusion event.</text>
</comment>
<dbReference type="GO" id="GO:0032220">
    <property type="term" value="P:plasma membrane fusion involved in cytogamy"/>
    <property type="evidence" value="ECO:0007669"/>
    <property type="project" value="TreeGrafter"/>
</dbReference>
<evidence type="ECO:0000313" key="13">
    <source>
        <dbReference type="Proteomes" id="UP000800035"/>
    </source>
</evidence>
<evidence type="ECO:0000256" key="6">
    <source>
        <dbReference type="ARBA" id="ARBA00022971"/>
    </source>
</evidence>
<feature type="compositionally biased region" description="Polar residues" evidence="11">
    <location>
        <begin position="684"/>
        <end position="694"/>
    </location>
</feature>
<dbReference type="AlphaFoldDB" id="A0A6A5UGN1"/>
<evidence type="ECO:0000256" key="10">
    <source>
        <dbReference type="RuleBase" id="RU366035"/>
    </source>
</evidence>
<evidence type="ECO:0000256" key="9">
    <source>
        <dbReference type="ARBA" id="ARBA00023180"/>
    </source>
</evidence>
<evidence type="ECO:0000256" key="5">
    <source>
        <dbReference type="ARBA" id="ARBA00022692"/>
    </source>
</evidence>
<keyword evidence="7 10" id="KW-1133">Transmembrane helix</keyword>
<dbReference type="GO" id="GO:0005886">
    <property type="term" value="C:plasma membrane"/>
    <property type="evidence" value="ECO:0007669"/>
    <property type="project" value="UniProtKB-SubCell"/>
</dbReference>
<feature type="region of interest" description="Disordered" evidence="11">
    <location>
        <begin position="652"/>
        <end position="752"/>
    </location>
</feature>
<feature type="compositionally biased region" description="Low complexity" evidence="11">
    <location>
        <begin position="663"/>
        <end position="675"/>
    </location>
</feature>
<reference evidence="12" key="1">
    <citation type="journal article" date="2020" name="Stud. Mycol.">
        <title>101 Dothideomycetes genomes: a test case for predicting lifestyles and emergence of pathogens.</title>
        <authorList>
            <person name="Haridas S."/>
            <person name="Albert R."/>
            <person name="Binder M."/>
            <person name="Bloem J."/>
            <person name="Labutti K."/>
            <person name="Salamov A."/>
            <person name="Andreopoulos B."/>
            <person name="Baker S."/>
            <person name="Barry K."/>
            <person name="Bills G."/>
            <person name="Bluhm B."/>
            <person name="Cannon C."/>
            <person name="Castanera R."/>
            <person name="Culley D."/>
            <person name="Daum C."/>
            <person name="Ezra D."/>
            <person name="Gonzalez J."/>
            <person name="Henrissat B."/>
            <person name="Kuo A."/>
            <person name="Liang C."/>
            <person name="Lipzen A."/>
            <person name="Lutzoni F."/>
            <person name="Magnuson J."/>
            <person name="Mondo S."/>
            <person name="Nolan M."/>
            <person name="Ohm R."/>
            <person name="Pangilinan J."/>
            <person name="Park H.-J."/>
            <person name="Ramirez L."/>
            <person name="Alfaro M."/>
            <person name="Sun H."/>
            <person name="Tritt A."/>
            <person name="Yoshinaga Y."/>
            <person name="Zwiers L.-H."/>
            <person name="Turgeon B."/>
            <person name="Goodwin S."/>
            <person name="Spatafora J."/>
            <person name="Crous P."/>
            <person name="Grigoriev I."/>
        </authorList>
    </citation>
    <scope>NUCLEOTIDE SEQUENCE</scope>
    <source>
        <strain evidence="12">CBS 675.92</strain>
    </source>
</reference>
<evidence type="ECO:0000256" key="8">
    <source>
        <dbReference type="ARBA" id="ARBA00023136"/>
    </source>
</evidence>
<dbReference type="PANTHER" id="PTHR31030:SF1">
    <property type="entry name" value="PLASMA MEMBRANE FUSION PROTEIN PRM1"/>
    <property type="match status" value="1"/>
</dbReference>
<gene>
    <name evidence="12" type="ORF">CC80DRAFT_512193</name>
</gene>
<evidence type="ECO:0000313" key="12">
    <source>
        <dbReference type="EMBL" id="KAF1962922.1"/>
    </source>
</evidence>
<keyword evidence="6 10" id="KW-0184">Conjugation</keyword>
<evidence type="ECO:0000256" key="1">
    <source>
        <dbReference type="ARBA" id="ARBA00002512"/>
    </source>
</evidence>
<feature type="transmembrane region" description="Helical" evidence="10">
    <location>
        <begin position="328"/>
        <end position="346"/>
    </location>
</feature>